<dbReference type="PANTHER" id="PTHR31845">
    <property type="entry name" value="FINGER DOMAIN PROTEIN, PUTATIVE-RELATED"/>
    <property type="match status" value="1"/>
</dbReference>
<dbReference type="InterPro" id="IPR001138">
    <property type="entry name" value="Zn2Cys6_DnaBD"/>
</dbReference>
<dbReference type="AlphaFoldDB" id="A0A1G4KP06"/>
<dbReference type="OrthoDB" id="2341546at2759"/>
<comment type="subcellular location">
    <subcellularLocation>
        <location evidence="1">Nucleus</location>
    </subcellularLocation>
</comment>
<dbReference type="SMART" id="SM00066">
    <property type="entry name" value="GAL4"/>
    <property type="match status" value="1"/>
</dbReference>
<accession>A0A1G4KP06</accession>
<evidence type="ECO:0000256" key="3">
    <source>
        <dbReference type="ARBA" id="ARBA00022833"/>
    </source>
</evidence>
<feature type="compositionally biased region" description="Polar residues" evidence="8">
    <location>
        <begin position="717"/>
        <end position="730"/>
    </location>
</feature>
<evidence type="ECO:0000313" key="11">
    <source>
        <dbReference type="Proteomes" id="UP000189911"/>
    </source>
</evidence>
<evidence type="ECO:0000256" key="1">
    <source>
        <dbReference type="ARBA" id="ARBA00004123"/>
    </source>
</evidence>
<keyword evidence="7" id="KW-0539">Nucleus</keyword>
<dbReference type="Proteomes" id="UP000189911">
    <property type="component" value="Chromosome H"/>
</dbReference>
<dbReference type="GO" id="GO:0000981">
    <property type="term" value="F:DNA-binding transcription factor activity, RNA polymerase II-specific"/>
    <property type="evidence" value="ECO:0007669"/>
    <property type="project" value="InterPro"/>
</dbReference>
<proteinExistence type="predicted"/>
<reference evidence="11" key="1">
    <citation type="submission" date="2016-03" db="EMBL/GenBank/DDBJ databases">
        <authorList>
            <person name="Devillers Hugo."/>
        </authorList>
    </citation>
    <scope>NUCLEOTIDE SEQUENCE [LARGE SCALE GENOMIC DNA]</scope>
</reference>
<dbReference type="Pfam" id="PF00172">
    <property type="entry name" value="Zn_clus"/>
    <property type="match status" value="1"/>
</dbReference>
<feature type="domain" description="Zn(2)-C6 fungal-type" evidence="9">
    <location>
        <begin position="30"/>
        <end position="63"/>
    </location>
</feature>
<dbReference type="InterPro" id="IPR036864">
    <property type="entry name" value="Zn2-C6_fun-type_DNA-bd_sf"/>
</dbReference>
<keyword evidence="2" id="KW-0479">Metal-binding</keyword>
<sequence length="844" mass="95040">MSESSDFQEEKPLSFDQSLRSERGKRKKLACVECRQQKSKCDAHEKAPGPCTRCAKKSTACILQKDFRRTYKRVRNEAIEQRFKELTKSLSNLDADEILKKIELEQQTLLDQNNFTKEKVKLLRQGDPNSSQVSLTNSNDTSNPNEDNSDAITGYNNIHDGTSTQQLPSNPVLHVPVGSEKLKCSPKSLGEIYMSAEDISELYVEFVTKYHPFLPVVDVTKGPELIYKLSPCLFWVIMLIGLRRKFKATDFMTKLSSLVKSILAEITMSPIIRYAPTENDEPVLNVASVYSVQAFLLYTFWPPLTSSLSADTSWNTMGSAMFQAIRVGLNCAEFSTEYATTNSDQIQEQVKTWICCNIVSQMIASSFGFPAFVSFDHTVISACRSSSKRSDARNNVGVPQTIKQMMHIAYFENQLTKTMNSNPLNAMGMVGGEEKLPLLHVLEQQLGELEIRLRESKLDDIRKFLLLVAKVHLLTYCFTGVKPFEDSADLSGIEITVRDVEMNFEAKRGFVKVYNVAMELLMHTTSMCKADPNIIKSFPGVFVLSIWQTACIISKLSHSSLDSVLNLELGKKIYQEAVVLTYNASVLKYDMAYRSSGIMKSIWSMFSNMHTKWKTEQSDELLPLGNDFNLDITIKSRMSASVFFDCLYKLREKCGMAKLKRELRSGSEDNEMEDDAVRDGSMEKRERRLSGQQDPEENARKLIKTIPLDPEPINAPMSGSSAATPNSQPSDVVSLKSILNKTAVCDSRYSRNRSVSIDDIEGTGVGGGREMRSPGFTPDALIDRNLFETREMVKNGNDVEDSSVLLSHRSDSPAAMEHWDNWESDTVWKDVDILMNEFAFNPTL</sequence>
<organism evidence="10 11">
    <name type="scientific">Lachancea nothofagi CBS 11611</name>
    <dbReference type="NCBI Taxonomy" id="1266666"/>
    <lineage>
        <taxon>Eukaryota</taxon>
        <taxon>Fungi</taxon>
        <taxon>Dikarya</taxon>
        <taxon>Ascomycota</taxon>
        <taxon>Saccharomycotina</taxon>
        <taxon>Saccharomycetes</taxon>
        <taxon>Saccharomycetales</taxon>
        <taxon>Saccharomycetaceae</taxon>
        <taxon>Lachancea</taxon>
    </lineage>
</organism>
<feature type="compositionally biased region" description="Polar residues" evidence="8">
    <location>
        <begin position="127"/>
        <end position="169"/>
    </location>
</feature>
<evidence type="ECO:0000313" key="10">
    <source>
        <dbReference type="EMBL" id="SCV06214.1"/>
    </source>
</evidence>
<keyword evidence="6" id="KW-0804">Transcription</keyword>
<evidence type="ECO:0000256" key="7">
    <source>
        <dbReference type="ARBA" id="ARBA00023242"/>
    </source>
</evidence>
<dbReference type="EMBL" id="LT598447">
    <property type="protein sequence ID" value="SCV06214.1"/>
    <property type="molecule type" value="Genomic_DNA"/>
</dbReference>
<keyword evidence="3" id="KW-0862">Zinc</keyword>
<keyword evidence="4" id="KW-0805">Transcription regulation</keyword>
<evidence type="ECO:0000256" key="2">
    <source>
        <dbReference type="ARBA" id="ARBA00022723"/>
    </source>
</evidence>
<dbReference type="InterPro" id="IPR051089">
    <property type="entry name" value="prtT"/>
</dbReference>
<dbReference type="PANTHER" id="PTHR31845:SF21">
    <property type="entry name" value="REGULATORY PROTEIN LEU3"/>
    <property type="match status" value="1"/>
</dbReference>
<dbReference type="FunFam" id="4.10.240.10:FF:000003">
    <property type="entry name" value="C6 transcription factor (Leu3)"/>
    <property type="match status" value="1"/>
</dbReference>
<evidence type="ECO:0000256" key="5">
    <source>
        <dbReference type="ARBA" id="ARBA00023125"/>
    </source>
</evidence>
<feature type="region of interest" description="Disordered" evidence="8">
    <location>
        <begin position="1"/>
        <end position="26"/>
    </location>
</feature>
<dbReference type="GO" id="GO:0000976">
    <property type="term" value="F:transcription cis-regulatory region binding"/>
    <property type="evidence" value="ECO:0007669"/>
    <property type="project" value="TreeGrafter"/>
</dbReference>
<dbReference type="PROSITE" id="PS50048">
    <property type="entry name" value="ZN2_CY6_FUNGAL_2"/>
    <property type="match status" value="1"/>
</dbReference>
<dbReference type="Gene3D" id="4.10.240.10">
    <property type="entry name" value="Zn(2)-C6 fungal-type DNA-binding domain"/>
    <property type="match status" value="1"/>
</dbReference>
<dbReference type="PROSITE" id="PS00463">
    <property type="entry name" value="ZN2_CY6_FUNGAL_1"/>
    <property type="match status" value="1"/>
</dbReference>
<dbReference type="GO" id="GO:0008270">
    <property type="term" value="F:zinc ion binding"/>
    <property type="evidence" value="ECO:0007669"/>
    <property type="project" value="InterPro"/>
</dbReference>
<dbReference type="GO" id="GO:0005634">
    <property type="term" value="C:nucleus"/>
    <property type="evidence" value="ECO:0007669"/>
    <property type="project" value="UniProtKB-SubCell"/>
</dbReference>
<evidence type="ECO:0000256" key="6">
    <source>
        <dbReference type="ARBA" id="ARBA00023163"/>
    </source>
</evidence>
<feature type="region of interest" description="Disordered" evidence="8">
    <location>
        <begin position="124"/>
        <end position="170"/>
    </location>
</feature>
<dbReference type="CDD" id="cd12148">
    <property type="entry name" value="fungal_TF_MHR"/>
    <property type="match status" value="1"/>
</dbReference>
<name>A0A1G4KP06_9SACH</name>
<evidence type="ECO:0000259" key="9">
    <source>
        <dbReference type="PROSITE" id="PS50048"/>
    </source>
</evidence>
<feature type="compositionally biased region" description="Basic and acidic residues" evidence="8">
    <location>
        <begin position="675"/>
        <end position="689"/>
    </location>
</feature>
<dbReference type="GO" id="GO:0001216">
    <property type="term" value="F:DNA-binding transcription activator activity"/>
    <property type="evidence" value="ECO:0007669"/>
    <property type="project" value="UniProtKB-ARBA"/>
</dbReference>
<keyword evidence="11" id="KW-1185">Reference proteome</keyword>
<dbReference type="SUPFAM" id="SSF57701">
    <property type="entry name" value="Zn2/Cys6 DNA-binding domain"/>
    <property type="match status" value="1"/>
</dbReference>
<evidence type="ECO:0000256" key="8">
    <source>
        <dbReference type="SAM" id="MobiDB-lite"/>
    </source>
</evidence>
<dbReference type="CDD" id="cd00067">
    <property type="entry name" value="GAL4"/>
    <property type="match status" value="1"/>
</dbReference>
<feature type="region of interest" description="Disordered" evidence="8">
    <location>
        <begin position="662"/>
        <end position="730"/>
    </location>
</feature>
<keyword evidence="5" id="KW-0238">DNA-binding</keyword>
<gene>
    <name evidence="10" type="ORF">LANO_0H24608G</name>
</gene>
<protein>
    <submittedName>
        <fullName evidence="10">LANO_0H24608g1_1</fullName>
    </submittedName>
</protein>
<evidence type="ECO:0000256" key="4">
    <source>
        <dbReference type="ARBA" id="ARBA00023015"/>
    </source>
</evidence>